<dbReference type="InterPro" id="IPR023298">
    <property type="entry name" value="ATPase_P-typ_TM_dom_sf"/>
</dbReference>
<dbReference type="PROSITE" id="PS00154">
    <property type="entry name" value="ATPASE_E1_E2"/>
    <property type="match status" value="1"/>
</dbReference>
<dbReference type="InterPro" id="IPR018303">
    <property type="entry name" value="ATPase_P-typ_P_site"/>
</dbReference>
<keyword evidence="4 11" id="KW-0812">Transmembrane</keyword>
<dbReference type="SUPFAM" id="SSF81665">
    <property type="entry name" value="Calcium ATPase, transmembrane domain M"/>
    <property type="match status" value="1"/>
</dbReference>
<dbReference type="PANTHER" id="PTHR48085">
    <property type="entry name" value="CADMIUM/ZINC-TRANSPORTING ATPASE HMA2-RELATED"/>
    <property type="match status" value="1"/>
</dbReference>
<dbReference type="EMBL" id="ADLJ01000015">
    <property type="protein sequence ID" value="EHE99132.1"/>
    <property type="molecule type" value="Genomic_DNA"/>
</dbReference>
<evidence type="ECO:0000256" key="3">
    <source>
        <dbReference type="ARBA" id="ARBA00022539"/>
    </source>
</evidence>
<evidence type="ECO:0000256" key="5">
    <source>
        <dbReference type="ARBA" id="ARBA00022723"/>
    </source>
</evidence>
<organism evidence="13 14">
    <name type="scientific">[Clostridium] citroniae WAL-17108</name>
    <dbReference type="NCBI Taxonomy" id="742733"/>
    <lineage>
        <taxon>Bacteria</taxon>
        <taxon>Bacillati</taxon>
        <taxon>Bacillota</taxon>
        <taxon>Clostridia</taxon>
        <taxon>Lachnospirales</taxon>
        <taxon>Lachnospiraceae</taxon>
        <taxon>Enterocloster</taxon>
    </lineage>
</organism>
<feature type="transmembrane region" description="Helical" evidence="11">
    <location>
        <begin position="241"/>
        <end position="262"/>
    </location>
</feature>
<dbReference type="Pfam" id="PF00122">
    <property type="entry name" value="E1-E2_ATPase"/>
    <property type="match status" value="1"/>
</dbReference>
<dbReference type="GO" id="GO:0046872">
    <property type="term" value="F:metal ion binding"/>
    <property type="evidence" value="ECO:0007669"/>
    <property type="project" value="UniProtKB-KW"/>
</dbReference>
<keyword evidence="8 11" id="KW-0472">Membrane</keyword>
<name>G5HIE1_9FIRM</name>
<dbReference type="InterPro" id="IPR008250">
    <property type="entry name" value="ATPase_P-typ_transduc_dom_A_sf"/>
</dbReference>
<dbReference type="NCBIfam" id="TIGR01494">
    <property type="entry name" value="ATPase_P-type"/>
    <property type="match status" value="1"/>
</dbReference>
<dbReference type="GO" id="GO:0005886">
    <property type="term" value="C:plasma membrane"/>
    <property type="evidence" value="ECO:0007669"/>
    <property type="project" value="UniProtKB-SubCell"/>
</dbReference>
<dbReference type="InterPro" id="IPR044492">
    <property type="entry name" value="P_typ_ATPase_HD_dom"/>
</dbReference>
<evidence type="ECO:0000256" key="2">
    <source>
        <dbReference type="ARBA" id="ARBA00006024"/>
    </source>
</evidence>
<gene>
    <name evidence="13" type="ORF">HMPREF9469_02331</name>
</gene>
<dbReference type="GO" id="GO:0016887">
    <property type="term" value="F:ATP hydrolysis activity"/>
    <property type="evidence" value="ECO:0007669"/>
    <property type="project" value="InterPro"/>
</dbReference>
<dbReference type="InterPro" id="IPR051014">
    <property type="entry name" value="Cation_Transport_ATPase_IB"/>
</dbReference>
<evidence type="ECO:0000313" key="13">
    <source>
        <dbReference type="EMBL" id="EHE99132.1"/>
    </source>
</evidence>
<dbReference type="FunFam" id="2.70.150.10:FF:000002">
    <property type="entry name" value="Copper-transporting ATPase 1, putative"/>
    <property type="match status" value="1"/>
</dbReference>
<evidence type="ECO:0000256" key="10">
    <source>
        <dbReference type="ARBA" id="ARBA00049338"/>
    </source>
</evidence>
<dbReference type="EC" id="7.2.2.21" evidence="9"/>
<dbReference type="SFLD" id="SFLDG00002">
    <property type="entry name" value="C1.7:_P-type_atpase_like"/>
    <property type="match status" value="1"/>
</dbReference>
<comment type="catalytic activity">
    <reaction evidence="10">
        <text>Cd(2+)(in) + ATP + H2O = Cd(2+)(out) + ADP + phosphate + H(+)</text>
        <dbReference type="Rhea" id="RHEA:12132"/>
        <dbReference type="ChEBI" id="CHEBI:15377"/>
        <dbReference type="ChEBI" id="CHEBI:15378"/>
        <dbReference type="ChEBI" id="CHEBI:30616"/>
        <dbReference type="ChEBI" id="CHEBI:43474"/>
        <dbReference type="ChEBI" id="CHEBI:48775"/>
        <dbReference type="ChEBI" id="CHEBI:456216"/>
        <dbReference type="EC" id="7.2.2.21"/>
    </reaction>
</comment>
<evidence type="ECO:0000259" key="12">
    <source>
        <dbReference type="Pfam" id="PF00122"/>
    </source>
</evidence>
<evidence type="ECO:0000256" key="7">
    <source>
        <dbReference type="ARBA" id="ARBA00022989"/>
    </source>
</evidence>
<dbReference type="SUPFAM" id="SSF81653">
    <property type="entry name" value="Calcium ATPase, transduction domain A"/>
    <property type="match status" value="1"/>
</dbReference>
<proteinExistence type="inferred from homology"/>
<accession>G5HIE1</accession>
<dbReference type="Gene3D" id="2.70.150.10">
    <property type="entry name" value="Calcium-transporting ATPase, cytoplasmic transduction domain A"/>
    <property type="match status" value="1"/>
</dbReference>
<evidence type="ECO:0000313" key="14">
    <source>
        <dbReference type="Proteomes" id="UP000003763"/>
    </source>
</evidence>
<feature type="transmembrane region" description="Helical" evidence="11">
    <location>
        <begin position="576"/>
        <end position="595"/>
    </location>
</feature>
<feature type="domain" description="P-type ATPase A" evidence="12">
    <location>
        <begin position="124"/>
        <end position="222"/>
    </location>
</feature>
<dbReference type="NCBIfam" id="TIGR01511">
    <property type="entry name" value="ATPase-IB1_Cu"/>
    <property type="match status" value="1"/>
</dbReference>
<dbReference type="eggNOG" id="COG2217">
    <property type="taxonomic scope" value="Bacteria"/>
</dbReference>
<dbReference type="SFLD" id="SFLDF00027">
    <property type="entry name" value="p-type_atpase"/>
    <property type="match status" value="1"/>
</dbReference>
<keyword evidence="5 11" id="KW-0479">Metal-binding</keyword>
<dbReference type="Pfam" id="PF00702">
    <property type="entry name" value="Hydrolase"/>
    <property type="match status" value="1"/>
</dbReference>
<evidence type="ECO:0000256" key="11">
    <source>
        <dbReference type="RuleBase" id="RU362081"/>
    </source>
</evidence>
<evidence type="ECO:0000256" key="1">
    <source>
        <dbReference type="ARBA" id="ARBA00004651"/>
    </source>
</evidence>
<comment type="similarity">
    <text evidence="2 11">Belongs to the cation transport ATPase (P-type) (TC 3.A.3) family. Type IB subfamily.</text>
</comment>
<keyword evidence="11" id="KW-0067">ATP-binding</keyword>
<dbReference type="SUPFAM" id="SSF56784">
    <property type="entry name" value="HAD-like"/>
    <property type="match status" value="1"/>
</dbReference>
<dbReference type="SFLD" id="SFLDS00003">
    <property type="entry name" value="Haloacid_Dehalogenase"/>
    <property type="match status" value="1"/>
</dbReference>
<keyword evidence="3" id="KW-0104">Cadmium</keyword>
<dbReference type="NCBIfam" id="TIGR01512">
    <property type="entry name" value="ATPase-IB2_Cd"/>
    <property type="match status" value="1"/>
</dbReference>
<keyword evidence="11" id="KW-1003">Cell membrane</keyword>
<sequence>MTKKQKAMLGRILLTFIIYVPMAVADHMDMLPAGLGTWGKLAVYLIPYVLIGWDIVYKALRNIRNGQVFDENFLMTVATFGAFGIGEYSEAVAVMLFYQVGELFQSYAVNRSRQSITELMDICPEYANIEEDGQLKQVDPDDVQVGDIIVVKAGERIPLDGKVVFGDSMVDTSALTGESVPRKASVGDDVISGCVNGSGLLRVQVTKEFDDSTVAKILELVENASSKKAQVENFITRFARYYTPVVVVGAVILAVLPPLVFGQSWAEWVRRACTFLVISCPCALVISVPMSFFSGIGAASRRGVLIKGSNYLEALSEMNTIVFDKTGTLTKGEFKVTEIHAAVGTQESLLELAALAESYSDHPISRSIKEACGHALDMNRVSDTEEISGHGVKAVIDGHVVLAGNSKLMKEMKVEYTESPSIGTAVYIAMDGTFYGSIIISDTIKEEAYEAIRSLKRVGVKRTVMLTGDKKEVGEAVAARLGLDEVHAELLPDGKVAKVEKLLAELKGKDKLAFVGDGINDAPVLSRADIGIAMGSMGSDAAIEAADIVLMDDDPSKIADVVRISRKTMTIVKQNIIFALGVKAIVLLMGAFGMANMWEAVFADVGVSVIAIINAMRALSL</sequence>
<protein>
    <recommendedName>
        <fullName evidence="9">Cd(2+)-exporting ATPase</fullName>
        <ecNumber evidence="9">7.2.2.21</ecNumber>
    </recommendedName>
</protein>
<dbReference type="InterPro" id="IPR059000">
    <property type="entry name" value="ATPase_P-type_domA"/>
</dbReference>
<reference evidence="13 14" key="1">
    <citation type="submission" date="2011-08" db="EMBL/GenBank/DDBJ databases">
        <title>The Genome Sequence of Clostridium citroniae WAL-17108.</title>
        <authorList>
            <consortium name="The Broad Institute Genome Sequencing Platform"/>
            <person name="Earl A."/>
            <person name="Ward D."/>
            <person name="Feldgarden M."/>
            <person name="Gevers D."/>
            <person name="Finegold S.M."/>
            <person name="Summanen P.H."/>
            <person name="Molitoris D.R."/>
            <person name="Vaisanen M.L."/>
            <person name="Daigneault M."/>
            <person name="Allen-Vercoe E."/>
            <person name="Young S.K."/>
            <person name="Zeng Q."/>
            <person name="Gargeya S."/>
            <person name="Fitzgerald M."/>
            <person name="Haas B."/>
            <person name="Abouelleil A."/>
            <person name="Alvarado L."/>
            <person name="Arachchi H.M."/>
            <person name="Berlin A."/>
            <person name="Brown A."/>
            <person name="Chapman S.B."/>
            <person name="Chen Z."/>
            <person name="Dunbar C."/>
            <person name="Freedman E."/>
            <person name="Gearin G."/>
            <person name="Gellesch M."/>
            <person name="Goldberg J."/>
            <person name="Griggs A."/>
            <person name="Gujja S."/>
            <person name="Heiman D."/>
            <person name="Howarth C."/>
            <person name="Larson L."/>
            <person name="Lui A."/>
            <person name="MacDonald P.J.P."/>
            <person name="Montmayeur A."/>
            <person name="Murphy C."/>
            <person name="Neiman D."/>
            <person name="Pearson M."/>
            <person name="Priest M."/>
            <person name="Roberts A."/>
            <person name="Saif S."/>
            <person name="Shea T."/>
            <person name="Shenoy N."/>
            <person name="Sisk P."/>
            <person name="Stolte C."/>
            <person name="Sykes S."/>
            <person name="Wortman J."/>
            <person name="Nusbaum C."/>
            <person name="Birren B."/>
        </authorList>
    </citation>
    <scope>NUCLEOTIDE SEQUENCE [LARGE SCALE GENOMIC DNA]</scope>
    <source>
        <strain evidence="13 14">WAL-17108</strain>
    </source>
</reference>
<dbReference type="PRINTS" id="PR00941">
    <property type="entry name" value="CDATPASE"/>
</dbReference>
<evidence type="ECO:0000256" key="8">
    <source>
        <dbReference type="ARBA" id="ARBA00023136"/>
    </source>
</evidence>
<keyword evidence="6" id="KW-1278">Translocase</keyword>
<feature type="transmembrane region" description="Helical" evidence="11">
    <location>
        <begin position="41"/>
        <end position="60"/>
    </location>
</feature>
<dbReference type="HOGENOM" id="CLU_001771_6_2_9"/>
<dbReference type="Gene3D" id="3.40.1110.10">
    <property type="entry name" value="Calcium-transporting ATPase, cytoplasmic domain N"/>
    <property type="match status" value="1"/>
</dbReference>
<dbReference type="Proteomes" id="UP000003763">
    <property type="component" value="Unassembled WGS sequence"/>
</dbReference>
<dbReference type="InterPro" id="IPR027256">
    <property type="entry name" value="P-typ_ATPase_IB"/>
</dbReference>
<dbReference type="GO" id="GO:0005524">
    <property type="term" value="F:ATP binding"/>
    <property type="evidence" value="ECO:0007669"/>
    <property type="project" value="UniProtKB-UniRule"/>
</dbReference>
<dbReference type="AlphaFoldDB" id="G5HIE1"/>
<dbReference type="NCBIfam" id="TIGR01525">
    <property type="entry name" value="ATPase-IB_hvy"/>
    <property type="match status" value="1"/>
</dbReference>
<dbReference type="RefSeq" id="WP_007862158.1">
    <property type="nucleotide sequence ID" value="NZ_JH376421.1"/>
</dbReference>
<keyword evidence="11" id="KW-0547">Nucleotide-binding</keyword>
<dbReference type="GO" id="GO:0008551">
    <property type="term" value="F:P-type cadmium transporter activity"/>
    <property type="evidence" value="ECO:0007669"/>
    <property type="project" value="UniProtKB-EC"/>
</dbReference>
<comment type="subcellular location">
    <subcellularLocation>
        <location evidence="1">Cell membrane</location>
        <topology evidence="1">Multi-pass membrane protein</topology>
    </subcellularLocation>
</comment>
<evidence type="ECO:0000256" key="6">
    <source>
        <dbReference type="ARBA" id="ARBA00022967"/>
    </source>
</evidence>
<evidence type="ECO:0000256" key="9">
    <source>
        <dbReference type="ARBA" id="ARBA00039103"/>
    </source>
</evidence>
<dbReference type="InterPro" id="IPR001757">
    <property type="entry name" value="P_typ_ATPase"/>
</dbReference>
<dbReference type="PANTHER" id="PTHR48085:SF5">
    <property type="entry name" value="CADMIUM_ZINC-TRANSPORTING ATPASE HMA4-RELATED"/>
    <property type="match status" value="1"/>
</dbReference>
<dbReference type="PRINTS" id="PR00119">
    <property type="entry name" value="CATATPASE"/>
</dbReference>
<dbReference type="InterPro" id="IPR023214">
    <property type="entry name" value="HAD_sf"/>
</dbReference>
<dbReference type="CDD" id="cd07548">
    <property type="entry name" value="P-type_ATPase-Cd_Zn_Co_like"/>
    <property type="match status" value="1"/>
</dbReference>
<dbReference type="InterPro" id="IPR036412">
    <property type="entry name" value="HAD-like_sf"/>
</dbReference>
<dbReference type="PATRIC" id="fig|742733.3.peg.2421"/>
<keyword evidence="7 11" id="KW-1133">Transmembrane helix</keyword>
<dbReference type="InterPro" id="IPR023299">
    <property type="entry name" value="ATPase_P-typ_cyto_dom_N"/>
</dbReference>
<evidence type="ECO:0000256" key="4">
    <source>
        <dbReference type="ARBA" id="ARBA00022692"/>
    </source>
</evidence>
<feature type="transmembrane region" description="Helical" evidence="11">
    <location>
        <begin position="268"/>
        <end position="293"/>
    </location>
</feature>
<dbReference type="Gene3D" id="3.40.50.1000">
    <property type="entry name" value="HAD superfamily/HAD-like"/>
    <property type="match status" value="1"/>
</dbReference>
<comment type="caution">
    <text evidence="13">The sequence shown here is derived from an EMBL/GenBank/DDBJ whole genome shotgun (WGS) entry which is preliminary data.</text>
</comment>